<organism evidence="1 2">
    <name type="scientific">Paraburkholderia guartelaensis</name>
    <dbReference type="NCBI Taxonomy" id="2546446"/>
    <lineage>
        <taxon>Bacteria</taxon>
        <taxon>Pseudomonadati</taxon>
        <taxon>Pseudomonadota</taxon>
        <taxon>Betaproteobacteria</taxon>
        <taxon>Burkholderiales</taxon>
        <taxon>Burkholderiaceae</taxon>
        <taxon>Paraburkholderia</taxon>
    </lineage>
</organism>
<sequence>MNVRILDLHFEADSFTVRLSDGRTLTVTLARFPTLLHATVEQRKHFRISASGQGLHWPDLDEDIGLTGLLAGRGDQTSRNPS</sequence>
<gene>
    <name evidence="1" type="ORF">E1N52_27055</name>
</gene>
<dbReference type="Proteomes" id="UP000295606">
    <property type="component" value="Unassembled WGS sequence"/>
</dbReference>
<dbReference type="InterPro" id="IPR018841">
    <property type="entry name" value="DUF2442"/>
</dbReference>
<dbReference type="OrthoDB" id="9807561at2"/>
<dbReference type="EMBL" id="SMOD01000023">
    <property type="protein sequence ID" value="TDG05096.1"/>
    <property type="molecule type" value="Genomic_DNA"/>
</dbReference>
<evidence type="ECO:0000313" key="1">
    <source>
        <dbReference type="EMBL" id="TDG05096.1"/>
    </source>
</evidence>
<accession>A0A4R5L851</accession>
<reference evidence="1 2" key="1">
    <citation type="submission" date="2019-03" db="EMBL/GenBank/DDBJ databases">
        <title>Paraburkholderia sp. isolated from native Mimosa gymnas in Guartela State Park, Brazil.</title>
        <authorList>
            <person name="Paulitsch F."/>
            <person name="Hungria M."/>
            <person name="Delamuta J.R.M."/>
            <person name="Ribeiro R.A."/>
            <person name="Dall'Agnol R."/>
            <person name="Silva J.S.B."/>
        </authorList>
    </citation>
    <scope>NUCLEOTIDE SEQUENCE [LARGE SCALE GENOMIC DNA]</scope>
    <source>
        <strain evidence="1 2">CNPSo 3008</strain>
    </source>
</reference>
<evidence type="ECO:0000313" key="2">
    <source>
        <dbReference type="Proteomes" id="UP000295606"/>
    </source>
</evidence>
<protein>
    <submittedName>
        <fullName evidence="1">DUF2442 domain-containing protein</fullName>
    </submittedName>
</protein>
<dbReference type="Pfam" id="PF10387">
    <property type="entry name" value="DUF2442"/>
    <property type="match status" value="1"/>
</dbReference>
<dbReference type="AlphaFoldDB" id="A0A4R5L851"/>
<comment type="caution">
    <text evidence="1">The sequence shown here is derived from an EMBL/GenBank/DDBJ whole genome shotgun (WGS) entry which is preliminary data.</text>
</comment>
<dbReference type="RefSeq" id="WP_133185862.1">
    <property type="nucleotide sequence ID" value="NZ_SMOD01000023.1"/>
</dbReference>
<name>A0A4R5L851_9BURK</name>
<proteinExistence type="predicted"/>
<dbReference type="Gene3D" id="3.30.2020.40">
    <property type="entry name" value="Uncharacterised protein PF10387, DUF2442"/>
    <property type="match status" value="1"/>
</dbReference>